<accession>A0A0F7ZTX6</accession>
<dbReference type="Proteomes" id="UP000054481">
    <property type="component" value="Unassembled WGS sequence"/>
</dbReference>
<evidence type="ECO:0000313" key="3">
    <source>
        <dbReference type="Proteomes" id="UP000054481"/>
    </source>
</evidence>
<sequence>MSLVSSPACPALASRTGTTEGAQRRSVGRRCRRRPRSVPVLFQLQRFRFQQELTTMSEKLQDVRARERGGNTADSTAADSPGTCDDEAKQIQLQGMTFAKDLRLTIGAYCELLLLYMRSRSPSHTDLSARHQGEQCARHALRPHGDYLPTCQHCRHSFHLETSGEQWPSENQARV</sequence>
<reference evidence="2 3" key="1">
    <citation type="journal article" date="2014" name="Genome Biol. Evol.">
        <title>Comparative genomics and transcriptomics analyses reveal divergent lifestyle features of nematode endoparasitic fungus Hirsutella minnesotensis.</title>
        <authorList>
            <person name="Lai Y."/>
            <person name="Liu K."/>
            <person name="Zhang X."/>
            <person name="Zhang X."/>
            <person name="Li K."/>
            <person name="Wang N."/>
            <person name="Shu C."/>
            <person name="Wu Y."/>
            <person name="Wang C."/>
            <person name="Bushley K.E."/>
            <person name="Xiang M."/>
            <person name="Liu X."/>
        </authorList>
    </citation>
    <scope>NUCLEOTIDE SEQUENCE [LARGE SCALE GENOMIC DNA]</scope>
    <source>
        <strain evidence="2 3">3608</strain>
    </source>
</reference>
<dbReference type="EMBL" id="KQ030531">
    <property type="protein sequence ID" value="KJZ73878.1"/>
    <property type="molecule type" value="Genomic_DNA"/>
</dbReference>
<dbReference type="AlphaFoldDB" id="A0A0F7ZTX6"/>
<keyword evidence="3" id="KW-1185">Reference proteome</keyword>
<protein>
    <submittedName>
        <fullName evidence="2">Uncharacterized protein</fullName>
    </submittedName>
</protein>
<name>A0A0F7ZTX6_9HYPO</name>
<feature type="region of interest" description="Disordered" evidence="1">
    <location>
        <begin position="1"/>
        <end position="30"/>
    </location>
</feature>
<organism evidence="2 3">
    <name type="scientific">Hirsutella minnesotensis 3608</name>
    <dbReference type="NCBI Taxonomy" id="1043627"/>
    <lineage>
        <taxon>Eukaryota</taxon>
        <taxon>Fungi</taxon>
        <taxon>Dikarya</taxon>
        <taxon>Ascomycota</taxon>
        <taxon>Pezizomycotina</taxon>
        <taxon>Sordariomycetes</taxon>
        <taxon>Hypocreomycetidae</taxon>
        <taxon>Hypocreales</taxon>
        <taxon>Ophiocordycipitaceae</taxon>
        <taxon>Hirsutella</taxon>
    </lineage>
</organism>
<proteinExistence type="predicted"/>
<gene>
    <name evidence="2" type="ORF">HIM_06771</name>
</gene>
<evidence type="ECO:0000313" key="2">
    <source>
        <dbReference type="EMBL" id="KJZ73878.1"/>
    </source>
</evidence>
<evidence type="ECO:0000256" key="1">
    <source>
        <dbReference type="SAM" id="MobiDB-lite"/>
    </source>
</evidence>
<feature type="region of interest" description="Disordered" evidence="1">
    <location>
        <begin position="63"/>
        <end position="84"/>
    </location>
</feature>